<keyword evidence="2" id="KW-1185">Reference proteome</keyword>
<accession>F6I500</accession>
<dbReference type="HOGENOM" id="CLU_3018198_0_0_1"/>
<dbReference type="PaxDb" id="29760-VIT_19s0015g02400.t01"/>
<evidence type="ECO:0000313" key="2">
    <source>
        <dbReference type="Proteomes" id="UP000009183"/>
    </source>
</evidence>
<organism evidence="1 2">
    <name type="scientific">Vitis vinifera</name>
    <name type="common">Grape</name>
    <dbReference type="NCBI Taxonomy" id="29760"/>
    <lineage>
        <taxon>Eukaryota</taxon>
        <taxon>Viridiplantae</taxon>
        <taxon>Streptophyta</taxon>
        <taxon>Embryophyta</taxon>
        <taxon>Tracheophyta</taxon>
        <taxon>Spermatophyta</taxon>
        <taxon>Magnoliopsida</taxon>
        <taxon>eudicotyledons</taxon>
        <taxon>Gunneridae</taxon>
        <taxon>Pentapetalae</taxon>
        <taxon>rosids</taxon>
        <taxon>Vitales</taxon>
        <taxon>Vitaceae</taxon>
        <taxon>Viteae</taxon>
        <taxon>Vitis</taxon>
    </lineage>
</organism>
<proteinExistence type="predicted"/>
<protein>
    <submittedName>
        <fullName evidence="1">Uncharacterized protein</fullName>
    </submittedName>
</protein>
<dbReference type="EMBL" id="FN596747">
    <property type="protein sequence ID" value="CCB62095.1"/>
    <property type="molecule type" value="Genomic_DNA"/>
</dbReference>
<dbReference type="Proteomes" id="UP000009183">
    <property type="component" value="Chromosome 19"/>
</dbReference>
<dbReference type="InParanoid" id="F6I500"/>
<evidence type="ECO:0000313" key="1">
    <source>
        <dbReference type="EMBL" id="CCB62095.1"/>
    </source>
</evidence>
<reference evidence="2" key="1">
    <citation type="journal article" date="2007" name="Nature">
        <title>The grapevine genome sequence suggests ancestral hexaploidization in major angiosperm phyla.</title>
        <authorList>
            <consortium name="The French-Italian Public Consortium for Grapevine Genome Characterization."/>
            <person name="Jaillon O."/>
            <person name="Aury J.-M."/>
            <person name="Noel B."/>
            <person name="Policriti A."/>
            <person name="Clepet C."/>
            <person name="Casagrande A."/>
            <person name="Choisne N."/>
            <person name="Aubourg S."/>
            <person name="Vitulo N."/>
            <person name="Jubin C."/>
            <person name="Vezzi A."/>
            <person name="Legeai F."/>
            <person name="Hugueney P."/>
            <person name="Dasilva C."/>
            <person name="Horner D."/>
            <person name="Mica E."/>
            <person name="Jublot D."/>
            <person name="Poulain J."/>
            <person name="Bruyere C."/>
            <person name="Billault A."/>
            <person name="Segurens B."/>
            <person name="Gouyvenoux M."/>
            <person name="Ugarte E."/>
            <person name="Cattonaro F."/>
            <person name="Anthouard V."/>
            <person name="Vico V."/>
            <person name="Del Fabbro C."/>
            <person name="Alaux M."/>
            <person name="Di Gaspero G."/>
            <person name="Dumas V."/>
            <person name="Felice N."/>
            <person name="Paillard S."/>
            <person name="Juman I."/>
            <person name="Moroldo M."/>
            <person name="Scalabrin S."/>
            <person name="Canaguier A."/>
            <person name="Le Clainche I."/>
            <person name="Malacrida G."/>
            <person name="Durand E."/>
            <person name="Pesole G."/>
            <person name="Laucou V."/>
            <person name="Chatelet P."/>
            <person name="Merdinoglu D."/>
            <person name="Delledonne M."/>
            <person name="Pezzotti M."/>
            <person name="Lecharny A."/>
            <person name="Scarpelli C."/>
            <person name="Artiguenave F."/>
            <person name="Pe M.E."/>
            <person name="Valle G."/>
            <person name="Morgante M."/>
            <person name="Caboche M."/>
            <person name="Adam-Blondon A.-F."/>
            <person name="Weissenbach J."/>
            <person name="Quetier F."/>
            <person name="Wincker P."/>
        </authorList>
    </citation>
    <scope>NUCLEOTIDE SEQUENCE [LARGE SCALE GENOMIC DNA]</scope>
    <source>
        <strain evidence="2">cv. Pinot noir / PN40024</strain>
    </source>
</reference>
<name>F6I500_VITVI</name>
<gene>
    <name evidence="1" type="ordered locus">VIT_19s0015g02400</name>
</gene>
<sequence>MATRKEHIFTRKLQDIVGIDPQVTSHRLNINPSAAIHTPEAITLVATNLKFLVEAT</sequence>
<dbReference type="AlphaFoldDB" id="F6I500"/>